<accession>A0A3S0HKX4</accession>
<dbReference type="GO" id="GO:0071949">
    <property type="term" value="F:FAD binding"/>
    <property type="evidence" value="ECO:0007669"/>
    <property type="project" value="InterPro"/>
</dbReference>
<dbReference type="PROSITE" id="PS50925">
    <property type="entry name" value="BLUF"/>
    <property type="match status" value="1"/>
</dbReference>
<name>A0A3S0HKX4_9BACT</name>
<dbReference type="AlphaFoldDB" id="A0A3S0HKX4"/>
<dbReference type="Pfam" id="PF04940">
    <property type="entry name" value="BLUF"/>
    <property type="match status" value="1"/>
</dbReference>
<dbReference type="InterPro" id="IPR007024">
    <property type="entry name" value="BLUF_domain"/>
</dbReference>
<protein>
    <submittedName>
        <fullName evidence="2">BLUF domain-containing protein</fullName>
    </submittedName>
</protein>
<dbReference type="RefSeq" id="WP_126694945.1">
    <property type="nucleotide sequence ID" value="NZ_RXOF01000013.1"/>
</dbReference>
<dbReference type="SUPFAM" id="SSF54975">
    <property type="entry name" value="Acylphosphatase/BLUF domain-like"/>
    <property type="match status" value="1"/>
</dbReference>
<comment type="caution">
    <text evidence="2">The sequence shown here is derived from an EMBL/GenBank/DDBJ whole genome shotgun (WGS) entry which is preliminary data.</text>
</comment>
<dbReference type="Gene3D" id="3.30.70.100">
    <property type="match status" value="1"/>
</dbReference>
<proteinExistence type="predicted"/>
<dbReference type="GO" id="GO:0009882">
    <property type="term" value="F:blue light photoreceptor activity"/>
    <property type="evidence" value="ECO:0007669"/>
    <property type="project" value="InterPro"/>
</dbReference>
<reference evidence="2 3" key="1">
    <citation type="submission" date="2018-12" db="EMBL/GenBank/DDBJ databases">
        <title>Hymenobacter gummosus sp. nov., isolated from a spring.</title>
        <authorList>
            <person name="Nie L."/>
        </authorList>
    </citation>
    <scope>NUCLEOTIDE SEQUENCE [LARGE SCALE GENOMIC DNA]</scope>
    <source>
        <strain evidence="2 3">KCTC 52166</strain>
    </source>
</reference>
<feature type="domain" description="BLUF" evidence="1">
    <location>
        <begin position="1"/>
        <end position="92"/>
    </location>
</feature>
<dbReference type="Proteomes" id="UP000282184">
    <property type="component" value="Unassembled WGS sequence"/>
</dbReference>
<sequence length="140" mass="15700">MHHLIYLSTPTQPLNDAELHALLTTARAKNAELDVTGMLFYGPGHFLQLLEGDEITLAALYEQIGTDVRHHSLVKLADKSIAGRSFLDWSMAFRPLDAALFDYVHGFKTLEEVDLTRTGLSRADVMLLDMLRAHLLQTPE</sequence>
<dbReference type="EMBL" id="RXOF01000013">
    <property type="protein sequence ID" value="RTQ47146.1"/>
    <property type="molecule type" value="Genomic_DNA"/>
</dbReference>
<dbReference type="SMART" id="SM01034">
    <property type="entry name" value="BLUF"/>
    <property type="match status" value="1"/>
</dbReference>
<evidence type="ECO:0000313" key="2">
    <source>
        <dbReference type="EMBL" id="RTQ47146.1"/>
    </source>
</evidence>
<dbReference type="OrthoDB" id="1122028at2"/>
<gene>
    <name evidence="2" type="ORF">EJV47_19810</name>
</gene>
<dbReference type="InterPro" id="IPR036046">
    <property type="entry name" value="Acylphosphatase-like_dom_sf"/>
</dbReference>
<keyword evidence="3" id="KW-1185">Reference proteome</keyword>
<organism evidence="2 3">
    <name type="scientific">Hymenobacter gummosus</name>
    <dbReference type="NCBI Taxonomy" id="1776032"/>
    <lineage>
        <taxon>Bacteria</taxon>
        <taxon>Pseudomonadati</taxon>
        <taxon>Bacteroidota</taxon>
        <taxon>Cytophagia</taxon>
        <taxon>Cytophagales</taxon>
        <taxon>Hymenobacteraceae</taxon>
        <taxon>Hymenobacter</taxon>
    </lineage>
</organism>
<evidence type="ECO:0000259" key="1">
    <source>
        <dbReference type="PROSITE" id="PS50925"/>
    </source>
</evidence>
<evidence type="ECO:0000313" key="3">
    <source>
        <dbReference type="Proteomes" id="UP000282184"/>
    </source>
</evidence>